<dbReference type="GO" id="GO:0030515">
    <property type="term" value="F:snoRNA binding"/>
    <property type="evidence" value="ECO:0007669"/>
    <property type="project" value="InterPro"/>
</dbReference>
<evidence type="ECO:0000313" key="7">
    <source>
        <dbReference type="Proteomes" id="UP000485058"/>
    </source>
</evidence>
<dbReference type="PANTHER" id="PTHR23271:SF1">
    <property type="entry name" value="U3 SMALL NUCLEOLAR RNA-ASSOCIATED PROTEIN 6 HOMOLOG"/>
    <property type="match status" value="1"/>
</dbReference>
<sequence length="80" mass="9753">MADTVRYLMEEMIPELEELESKGYFNRGEIKSIVQKRQDFEYALKRRAALKRDFLRYIEYEQKLDELRLHRKKELGIKGV</sequence>
<dbReference type="Proteomes" id="UP000485058">
    <property type="component" value="Unassembled WGS sequence"/>
</dbReference>
<evidence type="ECO:0000313" key="6">
    <source>
        <dbReference type="EMBL" id="GFH30836.1"/>
    </source>
</evidence>
<keyword evidence="7" id="KW-1185">Reference proteome</keyword>
<dbReference type="GO" id="GO:0000462">
    <property type="term" value="P:maturation of SSU-rRNA from tricistronic rRNA transcript (SSU-rRNA, 5.8S rRNA, LSU-rRNA)"/>
    <property type="evidence" value="ECO:0007669"/>
    <property type="project" value="InterPro"/>
</dbReference>
<dbReference type="GO" id="GO:0034388">
    <property type="term" value="C:Pwp2p-containing subcomplex of 90S preribosome"/>
    <property type="evidence" value="ECO:0007669"/>
    <property type="project" value="TreeGrafter"/>
</dbReference>
<comment type="caution">
    <text evidence="6">The sequence shown here is derived from an EMBL/GenBank/DDBJ whole genome shotgun (WGS) entry which is preliminary data.</text>
</comment>
<keyword evidence="2" id="KW-0698">rRNA processing</keyword>
<keyword evidence="4" id="KW-0539">Nucleus</keyword>
<proteinExistence type="predicted"/>
<dbReference type="InterPro" id="IPR013949">
    <property type="entry name" value="Utp6"/>
</dbReference>
<dbReference type="Pfam" id="PF08640">
    <property type="entry name" value="U3_assoc_6"/>
    <property type="match status" value="1"/>
</dbReference>
<evidence type="ECO:0000256" key="3">
    <source>
        <dbReference type="ARBA" id="ARBA00022737"/>
    </source>
</evidence>
<feature type="domain" description="U3 small nucleolar RNA-associated protein 6 N-terminal" evidence="5">
    <location>
        <begin position="9"/>
        <end position="77"/>
    </location>
</feature>
<gene>
    <name evidence="6" type="ORF">HaLaN_29762</name>
</gene>
<dbReference type="GO" id="GO:0032040">
    <property type="term" value="C:small-subunit processome"/>
    <property type="evidence" value="ECO:0007669"/>
    <property type="project" value="TreeGrafter"/>
</dbReference>
<protein>
    <recommendedName>
        <fullName evidence="5">U3 small nucleolar RNA-associated protein 6 N-terminal domain-containing protein</fullName>
    </recommendedName>
</protein>
<comment type="subcellular location">
    <subcellularLocation>
        <location evidence="1">Nucleus</location>
        <location evidence="1">Nucleolus</location>
    </subcellularLocation>
</comment>
<keyword evidence="3" id="KW-0677">Repeat</keyword>
<evidence type="ECO:0000259" key="5">
    <source>
        <dbReference type="Pfam" id="PF08640"/>
    </source>
</evidence>
<dbReference type="EMBL" id="BLLF01005177">
    <property type="protein sequence ID" value="GFH30836.1"/>
    <property type="molecule type" value="Genomic_DNA"/>
</dbReference>
<name>A0A6A0ADQ9_HAELA</name>
<evidence type="ECO:0000256" key="2">
    <source>
        <dbReference type="ARBA" id="ARBA00022552"/>
    </source>
</evidence>
<dbReference type="PANTHER" id="PTHR23271">
    <property type="entry name" value="HEPATOCELLULAR CARCINOMA-ASSOCIATED ANTIGEN 66"/>
    <property type="match status" value="1"/>
</dbReference>
<dbReference type="InterPro" id="IPR055347">
    <property type="entry name" value="UTP6_N"/>
</dbReference>
<reference evidence="6 7" key="1">
    <citation type="submission" date="2020-02" db="EMBL/GenBank/DDBJ databases">
        <title>Draft genome sequence of Haematococcus lacustris strain NIES-144.</title>
        <authorList>
            <person name="Morimoto D."/>
            <person name="Nakagawa S."/>
            <person name="Yoshida T."/>
            <person name="Sawayama S."/>
        </authorList>
    </citation>
    <scope>NUCLEOTIDE SEQUENCE [LARGE SCALE GENOMIC DNA]</scope>
    <source>
        <strain evidence="6 7">NIES-144</strain>
    </source>
</reference>
<accession>A0A6A0ADQ9</accession>
<organism evidence="6 7">
    <name type="scientific">Haematococcus lacustris</name>
    <name type="common">Green alga</name>
    <name type="synonym">Haematococcus pluvialis</name>
    <dbReference type="NCBI Taxonomy" id="44745"/>
    <lineage>
        <taxon>Eukaryota</taxon>
        <taxon>Viridiplantae</taxon>
        <taxon>Chlorophyta</taxon>
        <taxon>core chlorophytes</taxon>
        <taxon>Chlorophyceae</taxon>
        <taxon>CS clade</taxon>
        <taxon>Chlamydomonadales</taxon>
        <taxon>Haematococcaceae</taxon>
        <taxon>Haematococcus</taxon>
    </lineage>
</organism>
<evidence type="ECO:0000256" key="1">
    <source>
        <dbReference type="ARBA" id="ARBA00004604"/>
    </source>
</evidence>
<evidence type="ECO:0000256" key="4">
    <source>
        <dbReference type="ARBA" id="ARBA00023242"/>
    </source>
</evidence>
<dbReference type="AlphaFoldDB" id="A0A6A0ADQ9"/>